<organism evidence="2">
    <name type="scientific">Candidatus Berkiella cookevillensis</name>
    <dbReference type="NCBI Taxonomy" id="437022"/>
    <lineage>
        <taxon>Bacteria</taxon>
        <taxon>Pseudomonadati</taxon>
        <taxon>Pseudomonadota</taxon>
        <taxon>Gammaproteobacteria</taxon>
        <taxon>Candidatus Berkiellales</taxon>
        <taxon>Candidatus Berkiellaceae</taxon>
        <taxon>Candidatus Berkiella</taxon>
    </lineage>
</organism>
<name>A0A0Q9Y8S5_9GAMM</name>
<keyword evidence="1" id="KW-0812">Transmembrane</keyword>
<keyword evidence="1" id="KW-0472">Membrane</keyword>
<proteinExistence type="predicted"/>
<gene>
    <name evidence="3" type="ORF">CC99x_012675</name>
    <name evidence="2" type="ORF">CC99x_02514</name>
</gene>
<evidence type="ECO:0000313" key="4">
    <source>
        <dbReference type="Proteomes" id="UP000051494"/>
    </source>
</evidence>
<feature type="transmembrane region" description="Helical" evidence="1">
    <location>
        <begin position="27"/>
        <end position="50"/>
    </location>
</feature>
<evidence type="ECO:0000256" key="1">
    <source>
        <dbReference type="SAM" id="Phobius"/>
    </source>
</evidence>
<protein>
    <submittedName>
        <fullName evidence="2">Uncharacterized protein</fullName>
    </submittedName>
</protein>
<accession>A0A0Q9Y8S5</accession>
<dbReference type="EMBL" id="LKHV01000023">
    <property type="protein sequence ID" value="KRG17227.1"/>
    <property type="molecule type" value="Genomic_DNA"/>
</dbReference>
<reference evidence="2" key="1">
    <citation type="submission" date="2015-09" db="EMBL/GenBank/DDBJ databases">
        <title>Draft Genome Sequences of Two Novel Amoeba-resistant Intranuclear Bacteria, Candidatus Berkiella cookevillensis and Candidatus Berkiella aquae.</title>
        <authorList>
            <person name="Mehari Y.T."/>
            <person name="Arivett B.A."/>
            <person name="Farone A.L."/>
            <person name="Gunderson J.H."/>
            <person name="Farone M.B."/>
        </authorList>
    </citation>
    <scope>NUCLEOTIDE SEQUENCE [LARGE SCALE GENOMIC DNA]</scope>
    <source>
        <strain evidence="2">CC99</strain>
    </source>
</reference>
<sequence>MRALDTQEINVVAGGCGPGMFDGLAEAVTLLFGVSVGAAFVVGIASVYAYQYTSTYFKN</sequence>
<keyword evidence="4" id="KW-1185">Reference proteome</keyword>
<evidence type="ECO:0000313" key="3">
    <source>
        <dbReference type="EMBL" id="MCS5709753.1"/>
    </source>
</evidence>
<reference evidence="3" key="2">
    <citation type="journal article" date="2016" name="Genome Announc.">
        <title>Draft Genome Sequences of Two Novel Amoeba-Resistant Intranuclear Bacteria, 'Candidatus Berkiella cookevillensis' and 'Candidatus Berkiella aquae'.</title>
        <authorList>
            <person name="Mehari Y.T."/>
            <person name="Arivett B.A."/>
            <person name="Farone A.L."/>
            <person name="Gunderson J.H."/>
            <person name="Farone M.B."/>
        </authorList>
    </citation>
    <scope>NUCLEOTIDE SEQUENCE</scope>
    <source>
        <strain evidence="3">CC99</strain>
    </source>
</reference>
<dbReference type="AlphaFoldDB" id="A0A0Q9Y8S5"/>
<keyword evidence="1" id="KW-1133">Transmembrane helix</keyword>
<dbReference type="Proteomes" id="UP000051494">
    <property type="component" value="Unassembled WGS sequence"/>
</dbReference>
<dbReference type="RefSeq" id="WP_057625597.1">
    <property type="nucleotide sequence ID" value="NZ_LKHV02000002.1"/>
</dbReference>
<evidence type="ECO:0000313" key="2">
    <source>
        <dbReference type="EMBL" id="KRG17227.1"/>
    </source>
</evidence>
<dbReference type="EMBL" id="LKHV02000002">
    <property type="protein sequence ID" value="MCS5709753.1"/>
    <property type="molecule type" value="Genomic_DNA"/>
</dbReference>
<comment type="caution">
    <text evidence="2">The sequence shown here is derived from an EMBL/GenBank/DDBJ whole genome shotgun (WGS) entry which is preliminary data.</text>
</comment>
<reference evidence="3" key="3">
    <citation type="submission" date="2021-06" db="EMBL/GenBank/DDBJ databases">
        <title>Genomic Description and Analysis of Intracellular Bacteria, Candidatus Berkiella cookevillensis and Candidatus Berkiella aquae.</title>
        <authorList>
            <person name="Kidane D.T."/>
            <person name="Mehari Y.T."/>
            <person name="Rice F.C."/>
            <person name="Arivett B.A."/>
            <person name="Farone A.L."/>
            <person name="Berk S.G."/>
            <person name="Farone M.B."/>
        </authorList>
    </citation>
    <scope>NUCLEOTIDE SEQUENCE</scope>
    <source>
        <strain evidence="3">CC99</strain>
    </source>
</reference>